<dbReference type="InterPro" id="IPR002104">
    <property type="entry name" value="Integrase_catalytic"/>
</dbReference>
<dbReference type="GeneID" id="42043547"/>
<evidence type="ECO:0000259" key="7">
    <source>
        <dbReference type="PROSITE" id="PS51900"/>
    </source>
</evidence>
<dbReference type="PROSITE" id="PS51900">
    <property type="entry name" value="CB"/>
    <property type="match status" value="1"/>
</dbReference>
<keyword evidence="2" id="KW-0229">DNA integration</keyword>
<dbReference type="PANTHER" id="PTHR30349:SF64">
    <property type="entry name" value="PROPHAGE INTEGRASE INTD-RELATED"/>
    <property type="match status" value="1"/>
</dbReference>
<evidence type="ECO:0000256" key="2">
    <source>
        <dbReference type="ARBA" id="ARBA00022908"/>
    </source>
</evidence>
<evidence type="ECO:0000256" key="1">
    <source>
        <dbReference type="ARBA" id="ARBA00008857"/>
    </source>
</evidence>
<dbReference type="Gene3D" id="1.10.443.10">
    <property type="entry name" value="Intergrase catalytic core"/>
    <property type="match status" value="1"/>
</dbReference>
<dbReference type="GO" id="GO:0003677">
    <property type="term" value="F:DNA binding"/>
    <property type="evidence" value="ECO:0007669"/>
    <property type="project" value="UniProtKB-UniRule"/>
</dbReference>
<dbReference type="PROSITE" id="PS51898">
    <property type="entry name" value="TYR_RECOMBINASE"/>
    <property type="match status" value="1"/>
</dbReference>
<evidence type="ECO:0000256" key="4">
    <source>
        <dbReference type="ARBA" id="ARBA00023172"/>
    </source>
</evidence>
<dbReference type="CDD" id="cd01189">
    <property type="entry name" value="INT_ICEBs1_C_like"/>
    <property type="match status" value="1"/>
</dbReference>
<sequence length="389" mass="46143">MASFEKRGNTWRYRVCVGKDPKTGNYKYTSKSGFKRKSDAKHHAELLERQIRNDEYIPPSTYSFKAVANAWLEEYAKKFKVSTVKNRRISIAHAINFFGDKPIQSIKTRDYQQFLEHVSDQFSKNFVTNIHASTKMCLDYAYRTKLINKRPYVGAKRPKRKKTVEELRDKDIRQRFFEKDELHEFLKLAKETDVPNDFELFATMAYTGMRIGEAIALKWSDIDFENKTIHIYKTYFNPTNKRKSFDILTPKTESSIRKITVDQHILDLLWRYKRDKQDKWHDEFYFEEDYIFTNVNGYPMPMNNVDYWIKRIVNKMDIDKHISSHSFRYTHCSLLIEAGVHIKEIQERLGHSSIEITMNVYAQMTETGKRNASEKFSKLMDGISDDLIS</sequence>
<dbReference type="AlphaFoldDB" id="A0A9Q4D4U4"/>
<dbReference type="EMBL" id="JANSKX010000012">
    <property type="protein sequence ID" value="MCY1594338.1"/>
    <property type="molecule type" value="Genomic_DNA"/>
</dbReference>
<proteinExistence type="inferred from homology"/>
<accession>A0A9Q4D4U4</accession>
<dbReference type="KEGG" id="spet:CEP67_06850"/>
<comment type="similarity">
    <text evidence="1">Belongs to the 'phage' integrase family.</text>
</comment>
<dbReference type="PANTHER" id="PTHR30349">
    <property type="entry name" value="PHAGE INTEGRASE-RELATED"/>
    <property type="match status" value="1"/>
</dbReference>
<dbReference type="GO" id="GO:0015074">
    <property type="term" value="P:DNA integration"/>
    <property type="evidence" value="ECO:0007669"/>
    <property type="project" value="UniProtKB-KW"/>
</dbReference>
<evidence type="ECO:0000259" key="6">
    <source>
        <dbReference type="PROSITE" id="PS51898"/>
    </source>
</evidence>
<dbReference type="InterPro" id="IPR010998">
    <property type="entry name" value="Integrase_recombinase_N"/>
</dbReference>
<reference evidence="8" key="1">
    <citation type="journal article" date="2022" name="Int. J. Mol. Sci.">
        <title>Phenotypic and genotypic virulence characterisation of Staphylococcus pettenkoferi strains isolated from human bloodstream and diabetic foot infections.</title>
        <authorList>
            <person name="Magnan C."/>
        </authorList>
    </citation>
    <scope>NUCLEOTIDE SEQUENCE</scope>
    <source>
        <strain evidence="8">NSP020P</strain>
    </source>
</reference>
<feature type="domain" description="Tyr recombinase" evidence="6">
    <location>
        <begin position="172"/>
        <end position="374"/>
    </location>
</feature>
<dbReference type="InterPro" id="IPR028259">
    <property type="entry name" value="AP2-like_int_N"/>
</dbReference>
<dbReference type="Pfam" id="PF14657">
    <property type="entry name" value="Arm-DNA-bind_4"/>
    <property type="match status" value="1"/>
</dbReference>
<dbReference type="InterPro" id="IPR044068">
    <property type="entry name" value="CB"/>
</dbReference>
<dbReference type="GO" id="GO:0006310">
    <property type="term" value="P:DNA recombination"/>
    <property type="evidence" value="ECO:0007669"/>
    <property type="project" value="UniProtKB-KW"/>
</dbReference>
<dbReference type="Gene3D" id="1.10.150.130">
    <property type="match status" value="1"/>
</dbReference>
<keyword evidence="4" id="KW-0233">DNA recombination</keyword>
<comment type="caution">
    <text evidence="8">The sequence shown here is derived from an EMBL/GenBank/DDBJ whole genome shotgun (WGS) entry which is preliminary data.</text>
</comment>
<evidence type="ECO:0000256" key="5">
    <source>
        <dbReference type="PROSITE-ProRule" id="PRU01248"/>
    </source>
</evidence>
<keyword evidence="3 5" id="KW-0238">DNA-binding</keyword>
<dbReference type="InterPro" id="IPR050090">
    <property type="entry name" value="Tyrosine_recombinase_XerCD"/>
</dbReference>
<dbReference type="Proteomes" id="UP001081438">
    <property type="component" value="Unassembled WGS sequence"/>
</dbReference>
<evidence type="ECO:0000256" key="3">
    <source>
        <dbReference type="ARBA" id="ARBA00023125"/>
    </source>
</evidence>
<name>A0A9Q4D4U4_9STAP</name>
<dbReference type="InterPro" id="IPR013762">
    <property type="entry name" value="Integrase-like_cat_sf"/>
</dbReference>
<protein>
    <submittedName>
        <fullName evidence="8">Site-specific integrase</fullName>
    </submittedName>
</protein>
<feature type="domain" description="Core-binding (CB)" evidence="7">
    <location>
        <begin position="62"/>
        <end position="142"/>
    </location>
</feature>
<organism evidence="8 9">
    <name type="scientific">Staphylococcus pettenkoferi</name>
    <dbReference type="NCBI Taxonomy" id="170573"/>
    <lineage>
        <taxon>Bacteria</taxon>
        <taxon>Bacillati</taxon>
        <taxon>Bacillota</taxon>
        <taxon>Bacilli</taxon>
        <taxon>Bacillales</taxon>
        <taxon>Staphylococcaceae</taxon>
        <taxon>Staphylococcus</taxon>
    </lineage>
</organism>
<dbReference type="Pfam" id="PF00589">
    <property type="entry name" value="Phage_integrase"/>
    <property type="match status" value="1"/>
</dbReference>
<evidence type="ECO:0000313" key="8">
    <source>
        <dbReference type="EMBL" id="MCY1594338.1"/>
    </source>
</evidence>
<gene>
    <name evidence="8" type="ORF">NW112_03735</name>
</gene>
<dbReference type="InterPro" id="IPR004107">
    <property type="entry name" value="Integrase_SAM-like_N"/>
</dbReference>
<dbReference type="Pfam" id="PF14659">
    <property type="entry name" value="Phage_int_SAM_3"/>
    <property type="match status" value="1"/>
</dbReference>
<dbReference type="InterPro" id="IPR011010">
    <property type="entry name" value="DNA_brk_join_enz"/>
</dbReference>
<dbReference type="RefSeq" id="WP_049409500.1">
    <property type="nucleotide sequence ID" value="NZ_CP022096.2"/>
</dbReference>
<dbReference type="SUPFAM" id="SSF56349">
    <property type="entry name" value="DNA breaking-rejoining enzymes"/>
    <property type="match status" value="1"/>
</dbReference>
<evidence type="ECO:0000313" key="9">
    <source>
        <dbReference type="Proteomes" id="UP001081438"/>
    </source>
</evidence>